<feature type="region of interest" description="Disordered" evidence="7">
    <location>
        <begin position="984"/>
        <end position="1006"/>
    </location>
</feature>
<dbReference type="InterPro" id="IPR044974">
    <property type="entry name" value="Disease_R_plants"/>
</dbReference>
<proteinExistence type="inferred from homology"/>
<dbReference type="PRINTS" id="PR00364">
    <property type="entry name" value="DISEASERSIST"/>
</dbReference>
<reference evidence="11" key="1">
    <citation type="submission" date="2015-12" db="EMBL/GenBank/DDBJ databases">
        <title>Update maize B73 reference genome by single molecule sequencing technologies.</title>
        <authorList>
            <consortium name="Maize Genome Sequencing Project"/>
            <person name="Ware D."/>
        </authorList>
    </citation>
    <scope>NUCLEOTIDE SEQUENCE</scope>
    <source>
        <tissue evidence="11">Seedling</tissue>
    </source>
</reference>
<dbReference type="OMA" id="QEPTRHD"/>
<dbReference type="InParanoid" id="A0A1D6LEM1"/>
<gene>
    <name evidence="11" type="ORF">ZEAMMB73_Zm00001d035129</name>
</gene>
<comment type="similarity">
    <text evidence="1">Belongs to the disease resistance NB-LRR family.</text>
</comment>
<keyword evidence="8" id="KW-0472">Membrane</keyword>
<keyword evidence="3" id="KW-0677">Repeat</keyword>
<feature type="transmembrane region" description="Helical" evidence="8">
    <location>
        <begin position="1034"/>
        <end position="1053"/>
    </location>
</feature>
<name>A0A1D6LEM1_MAIZE</name>
<keyword evidence="2" id="KW-0433">Leucine-rich repeat</keyword>
<keyword evidence="8" id="KW-0812">Transmembrane</keyword>
<accession>A0A1D6LEM1</accession>
<dbReference type="InterPro" id="IPR036388">
    <property type="entry name" value="WH-like_DNA-bd_sf"/>
</dbReference>
<evidence type="ECO:0000256" key="5">
    <source>
        <dbReference type="ARBA" id="ARBA00022821"/>
    </source>
</evidence>
<dbReference type="FunFam" id="1.10.10.10:FF:000322">
    <property type="entry name" value="Probable disease resistance protein At1g63360"/>
    <property type="match status" value="1"/>
</dbReference>
<dbReference type="ExpressionAtlas" id="A0A1D6LEM1">
    <property type="expression patterns" value="baseline and differential"/>
</dbReference>
<dbReference type="InterPro" id="IPR002182">
    <property type="entry name" value="NB-ARC"/>
</dbReference>
<evidence type="ECO:0000256" key="3">
    <source>
        <dbReference type="ARBA" id="ARBA00022737"/>
    </source>
</evidence>
<dbReference type="GO" id="GO:0043531">
    <property type="term" value="F:ADP binding"/>
    <property type="evidence" value="ECO:0007669"/>
    <property type="project" value="InterPro"/>
</dbReference>
<dbReference type="Gene3D" id="1.20.5.4130">
    <property type="match status" value="1"/>
</dbReference>
<evidence type="ECO:0000259" key="10">
    <source>
        <dbReference type="SMART" id="SM00382"/>
    </source>
</evidence>
<evidence type="ECO:0000256" key="6">
    <source>
        <dbReference type="ARBA" id="ARBA00023054"/>
    </source>
</evidence>
<dbReference type="InterPro" id="IPR042197">
    <property type="entry name" value="Apaf_helical"/>
</dbReference>
<dbReference type="EMBL" id="CM000782">
    <property type="protein sequence ID" value="AQK78395.1"/>
    <property type="molecule type" value="Genomic_DNA"/>
</dbReference>
<dbReference type="Gene3D" id="1.10.8.430">
    <property type="entry name" value="Helical domain of apoptotic protease-activating factors"/>
    <property type="match status" value="1"/>
</dbReference>
<dbReference type="eggNOG" id="KOG4658">
    <property type="taxonomic scope" value="Eukaryota"/>
</dbReference>
<dbReference type="GO" id="GO:0042742">
    <property type="term" value="P:defense response to bacterium"/>
    <property type="evidence" value="ECO:0007669"/>
    <property type="project" value="UniProtKB-ARBA"/>
</dbReference>
<keyword evidence="6" id="KW-0175">Coiled coil</keyword>
<keyword evidence="8" id="KW-1133">Transmembrane helix</keyword>
<feature type="chain" id="PRO_5010806550" evidence="9">
    <location>
        <begin position="25"/>
        <end position="1056"/>
    </location>
</feature>
<dbReference type="Pfam" id="PF23598">
    <property type="entry name" value="LRR_14"/>
    <property type="match status" value="1"/>
</dbReference>
<dbReference type="InterPro" id="IPR003593">
    <property type="entry name" value="AAA+_ATPase"/>
</dbReference>
<keyword evidence="9" id="KW-0732">Signal</keyword>
<feature type="region of interest" description="Disordered" evidence="7">
    <location>
        <begin position="238"/>
        <end position="278"/>
    </location>
</feature>
<evidence type="ECO:0000256" key="7">
    <source>
        <dbReference type="SAM" id="MobiDB-lite"/>
    </source>
</evidence>
<evidence type="ECO:0000256" key="2">
    <source>
        <dbReference type="ARBA" id="ARBA00022614"/>
    </source>
</evidence>
<evidence type="ECO:0000256" key="1">
    <source>
        <dbReference type="ARBA" id="ARBA00008894"/>
    </source>
</evidence>
<dbReference type="SUPFAM" id="SSF52058">
    <property type="entry name" value="L domain-like"/>
    <property type="match status" value="1"/>
</dbReference>
<dbReference type="AlphaFoldDB" id="A0A1D6LEM1"/>
<dbReference type="SMR" id="A0A1D6LEM1"/>
<dbReference type="InterPro" id="IPR058922">
    <property type="entry name" value="WHD_DRP"/>
</dbReference>
<dbReference type="SUPFAM" id="SSF52540">
    <property type="entry name" value="P-loop containing nucleoside triphosphate hydrolases"/>
    <property type="match status" value="1"/>
</dbReference>
<feature type="region of interest" description="Disordered" evidence="7">
    <location>
        <begin position="554"/>
        <end position="585"/>
    </location>
</feature>
<dbReference type="PaxDb" id="4577-GRMZM2G054946_P01"/>
<dbReference type="Gene3D" id="1.10.10.10">
    <property type="entry name" value="Winged helix-like DNA-binding domain superfamily/Winged helix DNA-binding domain"/>
    <property type="match status" value="1"/>
</dbReference>
<dbReference type="GO" id="GO:0002758">
    <property type="term" value="P:innate immune response-activating signaling pathway"/>
    <property type="evidence" value="ECO:0007669"/>
    <property type="project" value="UniProtKB-ARBA"/>
</dbReference>
<evidence type="ECO:0000256" key="4">
    <source>
        <dbReference type="ARBA" id="ARBA00022741"/>
    </source>
</evidence>
<dbReference type="PANTHER" id="PTHR23155">
    <property type="entry name" value="DISEASE RESISTANCE PROTEIN RP"/>
    <property type="match status" value="1"/>
</dbReference>
<dbReference type="GO" id="GO:0009626">
    <property type="term" value="P:plant-type hypersensitive response"/>
    <property type="evidence" value="ECO:0007669"/>
    <property type="project" value="UniProtKB-ARBA"/>
</dbReference>
<organism evidence="11">
    <name type="scientific">Zea mays</name>
    <name type="common">Maize</name>
    <dbReference type="NCBI Taxonomy" id="4577"/>
    <lineage>
        <taxon>Eukaryota</taxon>
        <taxon>Viridiplantae</taxon>
        <taxon>Streptophyta</taxon>
        <taxon>Embryophyta</taxon>
        <taxon>Tracheophyta</taxon>
        <taxon>Spermatophyta</taxon>
        <taxon>Magnoliopsida</taxon>
        <taxon>Liliopsida</taxon>
        <taxon>Poales</taxon>
        <taxon>Poaceae</taxon>
        <taxon>PACMAD clade</taxon>
        <taxon>Panicoideae</taxon>
        <taxon>Andropogonodae</taxon>
        <taxon>Andropogoneae</taxon>
        <taxon>Tripsacinae</taxon>
        <taxon>Zea</taxon>
    </lineage>
</organism>
<dbReference type="InterPro" id="IPR032675">
    <property type="entry name" value="LRR_dom_sf"/>
</dbReference>
<dbReference type="InterPro" id="IPR027417">
    <property type="entry name" value="P-loop_NTPase"/>
</dbReference>
<dbReference type="SMART" id="SM00382">
    <property type="entry name" value="AAA"/>
    <property type="match status" value="1"/>
</dbReference>
<protein>
    <submittedName>
        <fullName evidence="11">Disease resistance RPP13-like protein 4</fullName>
    </submittedName>
</protein>
<feature type="signal peptide" evidence="9">
    <location>
        <begin position="1"/>
        <end position="24"/>
    </location>
</feature>
<dbReference type="PANTHER" id="PTHR23155:SF687">
    <property type="entry name" value="OS07G0481400 PROTEIN"/>
    <property type="match status" value="1"/>
</dbReference>
<evidence type="ECO:0000256" key="8">
    <source>
        <dbReference type="SAM" id="Phobius"/>
    </source>
</evidence>
<keyword evidence="5" id="KW-0611">Plant defense</keyword>
<dbReference type="Gene3D" id="3.40.50.300">
    <property type="entry name" value="P-loop containing nucleotide triphosphate hydrolases"/>
    <property type="match status" value="2"/>
</dbReference>
<dbReference type="Pfam" id="PF00931">
    <property type="entry name" value="NB-ARC"/>
    <property type="match status" value="2"/>
</dbReference>
<dbReference type="Pfam" id="PF18052">
    <property type="entry name" value="Rx_N"/>
    <property type="match status" value="1"/>
</dbReference>
<dbReference type="Gene3D" id="3.80.10.10">
    <property type="entry name" value="Ribonuclease Inhibitor"/>
    <property type="match status" value="2"/>
</dbReference>
<feature type="domain" description="AAA+ ATPase" evidence="10">
    <location>
        <begin position="180"/>
        <end position="355"/>
    </location>
</feature>
<evidence type="ECO:0000256" key="9">
    <source>
        <dbReference type="SAM" id="SignalP"/>
    </source>
</evidence>
<evidence type="ECO:0000313" key="11">
    <source>
        <dbReference type="EMBL" id="AQK78395.1"/>
    </source>
</evidence>
<sequence>MIPESALASMASSLSMFVANLVLAEISEHRAVKGDVNRLKKNYERVALMMASAERRVALDDQAATYWLKRVTDHMYQVQIVVDQWVIKNEKMHREGSLKRTISCGDHSGVMKLAAAMKELNADFDSILELSAETNKTRQPAAVRSYGKTAPGYNADIVGDYVDSDARGIIELLHSSKRRSCRLIAIVGPVGIGKTTLARRIYHSVDAQRFETKLWIRFSNDLSSLIIWPEPGWSSDRYKEGPTKSHWPDSDSRSSDRRKEGPTRSHWPDSECWSSDRRWEGPTKSQLMHLGAEIASKRFLLVVDSVWTEDVWEALLEGPLQQGDLEGSRVIVTTRNKHVARRIGAGLIHHVRRMSNADALRLLFRRASVSESDEAELQDVGRRIVEKCDGLPLAVRSVGRTLRGQEPTRHDWETACRAAFQDLSPEEQYTIGLSFRNLPPHMRQCFLYCSVFPEGFFIEKQYVEQQWISEGFILNKRRVTMEEAAERCFDELVGRGLLRLAVGSDGATGARMPIVIRSFAKDVSDHVNFCTESVSAANNLFEVRRLSIVENNEADDRIGDGDDSGNGEIAGGGDGNGSMEDEHGNRGEARIAGEDVPLHGLGRMKCLRTLVLRKSTVSQKSIRAVRQLNLLRVLDLRGVQGISALPIAVGSLEHLRYLNISETEIERVPGSISYLTMLQYLLLRNCSKVKTLPTGIQQLRYLRCLDIAGTGIKAVDWSFSAMEELVSMQGFPVTRGDGVVGSLRALNLKFPKKLAALRLDMLQEILEPLPRDRWPVREYQQLRDLELCYANADSPLVQGGTIENRMLVLDRFVPEKRLVRLKIENYLGKQYPSWIAAATLPNLQRLHLQSCAWCEELPPLGELPQLKLLAVTGFDSLRSLGAEFRGGNGPPVRTTAFRRLQQLFIGDMKALHTWSGLQSQDLPQLQVLRLLGCINLVAIPLVLQESATLTRLEVDTRTKTVIEDKLRGFTGGIVVNVDNTWEQEPPQHEADVAPQDAQPPGPGQDEAVEAEVEETVGALQKEVPKAFELGAVKLVLTIFAITAICSVLYLLFVPRC</sequence>
<keyword evidence="4" id="KW-0547">Nucleotide-binding</keyword>
<dbReference type="Pfam" id="PF23559">
    <property type="entry name" value="WHD_DRP"/>
    <property type="match status" value="1"/>
</dbReference>
<dbReference type="InterPro" id="IPR041118">
    <property type="entry name" value="Rx_N"/>
</dbReference>
<dbReference type="InterPro" id="IPR055414">
    <property type="entry name" value="LRR_R13L4/SHOC2-like"/>
</dbReference>